<dbReference type="PANTHER" id="PTHR37610:SF38">
    <property type="entry name" value="RETROTRANSPOSON COPIA-LIKE N-TERMINAL DOMAIN-CONTAINING PROTEIN"/>
    <property type="match status" value="1"/>
</dbReference>
<dbReference type="EMBL" id="CACSLK010027833">
    <property type="protein sequence ID" value="CAA0832261.1"/>
    <property type="molecule type" value="Genomic_DNA"/>
</dbReference>
<accession>A0A9N7NI54</accession>
<dbReference type="PANTHER" id="PTHR37610">
    <property type="entry name" value="CCHC-TYPE DOMAIN-CONTAINING PROTEIN"/>
    <property type="match status" value="1"/>
</dbReference>
<reference evidence="2" key="1">
    <citation type="submission" date="2019-12" db="EMBL/GenBank/DDBJ databases">
        <authorList>
            <person name="Scholes J."/>
        </authorList>
    </citation>
    <scope>NUCLEOTIDE SEQUENCE</scope>
</reference>
<dbReference type="AlphaFoldDB" id="A0A9N7NI54"/>
<name>A0A9N7NI54_STRHE</name>
<proteinExistence type="predicted"/>
<dbReference type="OrthoDB" id="1731252at2759"/>
<keyword evidence="3" id="KW-1185">Reference proteome</keyword>
<dbReference type="InterPro" id="IPR029472">
    <property type="entry name" value="Copia-like_N"/>
</dbReference>
<evidence type="ECO:0000259" key="1">
    <source>
        <dbReference type="Pfam" id="PF14244"/>
    </source>
</evidence>
<organism evidence="2 3">
    <name type="scientific">Striga hermonthica</name>
    <name type="common">Purple witchweed</name>
    <name type="synonym">Buchnera hermonthica</name>
    <dbReference type="NCBI Taxonomy" id="68872"/>
    <lineage>
        <taxon>Eukaryota</taxon>
        <taxon>Viridiplantae</taxon>
        <taxon>Streptophyta</taxon>
        <taxon>Embryophyta</taxon>
        <taxon>Tracheophyta</taxon>
        <taxon>Spermatophyta</taxon>
        <taxon>Magnoliopsida</taxon>
        <taxon>eudicotyledons</taxon>
        <taxon>Gunneridae</taxon>
        <taxon>Pentapetalae</taxon>
        <taxon>asterids</taxon>
        <taxon>lamiids</taxon>
        <taxon>Lamiales</taxon>
        <taxon>Orobanchaceae</taxon>
        <taxon>Buchnereae</taxon>
        <taxon>Striga</taxon>
    </lineage>
</organism>
<feature type="domain" description="Retrotransposon Copia-like N-terminal" evidence="1">
    <location>
        <begin position="9"/>
        <end position="40"/>
    </location>
</feature>
<evidence type="ECO:0000313" key="3">
    <source>
        <dbReference type="Proteomes" id="UP001153555"/>
    </source>
</evidence>
<comment type="caution">
    <text evidence="2">The sequence shown here is derived from an EMBL/GenBank/DDBJ whole genome shotgun (WGS) entry which is preliminary data.</text>
</comment>
<protein>
    <recommendedName>
        <fullName evidence="1">Retrotransposon Copia-like N-terminal domain-containing protein</fullName>
    </recommendedName>
</protein>
<evidence type="ECO:0000313" key="2">
    <source>
        <dbReference type="EMBL" id="CAA0832261.1"/>
    </source>
</evidence>
<dbReference type="Proteomes" id="UP001153555">
    <property type="component" value="Unassembled WGS sequence"/>
</dbReference>
<gene>
    <name evidence="2" type="ORF">SHERM_27563</name>
</gene>
<sequence>MSDQPPANIILGIKLDGTNYPLWSRLMKVAIGGRRKAKHITNSPPSSKKEEKEFQTWEEDDLIVFSWIIQNMETRLVQRFAQHQTSKALWDSLAITYGSGADPLQIYDLEIQASKMSQEGQTLEKFWSELHNIWTEIDQRDPNPLECCDKGILTY</sequence>
<dbReference type="Pfam" id="PF14244">
    <property type="entry name" value="Retrotran_gag_3"/>
    <property type="match status" value="1"/>
</dbReference>